<dbReference type="EnsemblPlants" id="TraesCS3B02G091000.1">
    <property type="protein sequence ID" value="TraesCS3B02G091000.1.cds1"/>
    <property type="gene ID" value="TraesCS3B02G091000"/>
</dbReference>
<dbReference type="InterPro" id="IPR000210">
    <property type="entry name" value="BTB/POZ_dom"/>
</dbReference>
<keyword evidence="5" id="KW-1185">Reference proteome</keyword>
<dbReference type="InterPro" id="IPR045005">
    <property type="entry name" value="BPM1-6"/>
</dbReference>
<dbReference type="InterPro" id="IPR056423">
    <property type="entry name" value="BACK_BPM_SPOP"/>
</dbReference>
<evidence type="ECO:0000259" key="3">
    <source>
        <dbReference type="PROSITE" id="PS50097"/>
    </source>
</evidence>
<feature type="domain" description="BTB" evidence="3">
    <location>
        <begin position="576"/>
        <end position="644"/>
    </location>
</feature>
<name>A0A077RSJ6_WHEAT</name>
<dbReference type="GO" id="GO:0016567">
    <property type="term" value="P:protein ubiquitination"/>
    <property type="evidence" value="ECO:0007669"/>
    <property type="project" value="InterPro"/>
</dbReference>
<reference evidence="4" key="2">
    <citation type="submission" date="2018-10" db="UniProtKB">
        <authorList>
            <consortium name="EnsemblPlants"/>
        </authorList>
    </citation>
    <scope>IDENTIFICATION</scope>
</reference>
<dbReference type="SMR" id="A0A077RSJ6"/>
<dbReference type="Gene3D" id="1.25.40.420">
    <property type="match status" value="1"/>
</dbReference>
<dbReference type="Proteomes" id="UP000019116">
    <property type="component" value="Chromosome 3B"/>
</dbReference>
<evidence type="ECO:0000256" key="1">
    <source>
        <dbReference type="ARBA" id="ARBA00004906"/>
    </source>
</evidence>
<dbReference type="Gramene" id="TraesCAD_scaffold_049720_01G000100.1">
    <property type="protein sequence ID" value="TraesCAD_scaffold_049720_01G000100.1"/>
    <property type="gene ID" value="TraesCAD_scaffold_049720_01G000100"/>
</dbReference>
<dbReference type="Pfam" id="PF00651">
    <property type="entry name" value="BTB"/>
    <property type="match status" value="2"/>
</dbReference>
<dbReference type="InterPro" id="IPR002083">
    <property type="entry name" value="MATH/TRAF_dom"/>
</dbReference>
<dbReference type="SUPFAM" id="SSF49599">
    <property type="entry name" value="TRAF domain-like"/>
    <property type="match status" value="2"/>
</dbReference>
<accession>A0A077RSJ6</accession>
<dbReference type="CDD" id="cd00121">
    <property type="entry name" value="MATH"/>
    <property type="match status" value="1"/>
</dbReference>
<reference evidence="4" key="1">
    <citation type="submission" date="2018-08" db="EMBL/GenBank/DDBJ databases">
        <authorList>
            <person name="Rossello M."/>
        </authorList>
    </citation>
    <scope>NUCLEOTIDE SEQUENCE [LARGE SCALE GENOMIC DNA]</scope>
    <source>
        <strain evidence="4">cv. Chinese Spring</strain>
    </source>
</reference>
<organism evidence="4">
    <name type="scientific">Triticum aestivum</name>
    <name type="common">Wheat</name>
    <dbReference type="NCBI Taxonomy" id="4565"/>
    <lineage>
        <taxon>Eukaryota</taxon>
        <taxon>Viridiplantae</taxon>
        <taxon>Streptophyta</taxon>
        <taxon>Embryophyta</taxon>
        <taxon>Tracheophyta</taxon>
        <taxon>Spermatophyta</taxon>
        <taxon>Magnoliopsida</taxon>
        <taxon>Liliopsida</taxon>
        <taxon>Poales</taxon>
        <taxon>Poaceae</taxon>
        <taxon>BOP clade</taxon>
        <taxon>Pooideae</taxon>
        <taxon>Triticodae</taxon>
        <taxon>Triticeae</taxon>
        <taxon>Triticinae</taxon>
        <taxon>Triticum</taxon>
    </lineage>
</organism>
<dbReference type="SUPFAM" id="SSF54695">
    <property type="entry name" value="POZ domain"/>
    <property type="match status" value="2"/>
</dbReference>
<feature type="domain" description="BTB" evidence="3">
    <location>
        <begin position="201"/>
        <end position="267"/>
    </location>
</feature>
<evidence type="ECO:0000313" key="4">
    <source>
        <dbReference type="EnsemblPlants" id="TraesCS3B02G091000.1.cds1"/>
    </source>
</evidence>
<dbReference type="SMART" id="SM00225">
    <property type="entry name" value="BTB"/>
    <property type="match status" value="2"/>
</dbReference>
<proteinExistence type="inferred from homology"/>
<dbReference type="PANTHER" id="PTHR26379">
    <property type="entry name" value="BTB/POZ AND MATH DOMAIN-CONTAINING PROTEIN 1"/>
    <property type="match status" value="1"/>
</dbReference>
<sequence>MASTPLNKTASTHRSALVRGTHRFHIVGYSEQKALAGVSGRNSSIIRSGDFEAGECTWALSCCFKKQGLASISLELVSGKYAATAMVSLRIDDPLHRWPAAVWRSPDTNTFPALPATTSESRSWKLSVPEAFIHGQEERCVVDDRLTILCIVDVLRVDPTPARTRNCFISVVPPPTISGDLLMLLSASLSKLESAKPCLRPDVTFIVEQIEIHAHKLVLSVRSPVFEADFRWHMDESCIIRVVHDMSTSTFRAMLRFIYTDELPIKPTNNGIILTSEDKYAARRYEAMVCDLMIAADQYDLERLRLLCENVLAEGMDDMSVIPTLMMVHGRYRCWQLENSCIKYVASHPNVYSALKATEEYNEIKNSCCSFLLEVIDKIDMIMAPNSSSDNLQSHKRKRDDCLSAVVVHGTHKFTIPYFWVVQRSLLAVGKNTIRSGIFLVDGYSWRLWVRRLYPSSSLAFVVYLCLVSCFETAHVTTSISFKIDDPSGRSLPPITMVEEIFTKAENFRGAEFTLKKSTKFSHDDSLTVHCHLTVTKEAACTSSSTITAGAGATVVVPQSDIGLHLEQLLVSGQSTDVRFLVEECDIRAHGLVIASRSPVLYQVVEAAAAKEDDHHIVRVNNMKAAVFRSVLHFIYTDKLPCTDNPVLAVEDMLVAACRFRLERLKIACENFLAEHISNKNALTTLELAQHHNCLELEDYCVKFIST</sequence>
<dbReference type="InterPro" id="IPR008974">
    <property type="entry name" value="TRAF-like"/>
</dbReference>
<comment type="similarity">
    <text evidence="2">Belongs to the Tdpoz family.</text>
</comment>
<evidence type="ECO:0000313" key="5">
    <source>
        <dbReference type="Proteomes" id="UP000019116"/>
    </source>
</evidence>
<dbReference type="OrthoDB" id="676805at2759"/>
<dbReference type="Gramene" id="TraesCS3B03G0211800.1">
    <property type="protein sequence ID" value="TraesCS3B03G0211800.1.CDS1"/>
    <property type="gene ID" value="TraesCS3B03G0211800"/>
</dbReference>
<dbReference type="PROSITE" id="PS50097">
    <property type="entry name" value="BTB"/>
    <property type="match status" value="2"/>
</dbReference>
<dbReference type="Gramene" id="TraesRN3B0100207500.1">
    <property type="protein sequence ID" value="TraesRN3B0100207500.1"/>
    <property type="gene ID" value="TraesRN3B0100207500"/>
</dbReference>
<dbReference type="PANTHER" id="PTHR26379:SF253">
    <property type="entry name" value="BTB DOMAIN-CONTAINING PROTEIN"/>
    <property type="match status" value="1"/>
</dbReference>
<dbReference type="STRING" id="4565.A0A077RSJ6"/>
<protein>
    <recommendedName>
        <fullName evidence="3">BTB domain-containing protein</fullName>
    </recommendedName>
</protein>
<dbReference type="Gramene" id="TraesJAG3B03G01575450.1">
    <property type="protein sequence ID" value="TraesJAG3B03G01575450.1.CDS1"/>
    <property type="gene ID" value="TraesJAG3B03G01575450"/>
</dbReference>
<evidence type="ECO:0000256" key="2">
    <source>
        <dbReference type="ARBA" id="ARBA00010846"/>
    </source>
</evidence>
<dbReference type="Pfam" id="PF24570">
    <property type="entry name" value="BACK_BPM_SPOP"/>
    <property type="match status" value="1"/>
</dbReference>
<dbReference type="Gene3D" id="3.30.710.10">
    <property type="entry name" value="Potassium Channel Kv1.1, Chain A"/>
    <property type="match status" value="2"/>
</dbReference>
<dbReference type="OMA" id="THEFTIF"/>
<dbReference type="Gramene" id="TraesCS3B02G091000.1">
    <property type="protein sequence ID" value="TraesCS3B02G091000.1.cds1"/>
    <property type="gene ID" value="TraesCS3B02G091000"/>
</dbReference>
<comment type="pathway">
    <text evidence="1">Protein modification; protein ubiquitination.</text>
</comment>
<dbReference type="Gene3D" id="2.60.210.10">
    <property type="entry name" value="Apoptosis, Tumor Necrosis Factor Receptor Associated Protein 2, Chain A"/>
    <property type="match status" value="2"/>
</dbReference>
<dbReference type="InterPro" id="IPR011333">
    <property type="entry name" value="SKP1/BTB/POZ_sf"/>
</dbReference>
<dbReference type="AlphaFoldDB" id="A0A077RSJ6"/>
<dbReference type="HOGENOM" id="CLU_004253_5_1_1"/>